<dbReference type="GO" id="GO:0006281">
    <property type="term" value="P:DNA repair"/>
    <property type="evidence" value="ECO:0007669"/>
    <property type="project" value="InterPro"/>
</dbReference>
<comment type="caution">
    <text evidence="7">The sequence shown here is derived from an EMBL/GenBank/DDBJ whole genome shotgun (WGS) entry which is preliminary data.</text>
</comment>
<proteinExistence type="predicted"/>
<organism evidence="7 8">
    <name type="scientific">Friedmanniomyces simplex</name>
    <dbReference type="NCBI Taxonomy" id="329884"/>
    <lineage>
        <taxon>Eukaryota</taxon>
        <taxon>Fungi</taxon>
        <taxon>Dikarya</taxon>
        <taxon>Ascomycota</taxon>
        <taxon>Pezizomycotina</taxon>
        <taxon>Dothideomycetes</taxon>
        <taxon>Dothideomycetidae</taxon>
        <taxon>Mycosphaerellales</taxon>
        <taxon>Teratosphaeriaceae</taxon>
        <taxon>Friedmanniomyces</taxon>
    </lineage>
</organism>
<feature type="compositionally biased region" description="Basic and acidic residues" evidence="5">
    <location>
        <begin position="253"/>
        <end position="270"/>
    </location>
</feature>
<evidence type="ECO:0000313" key="7">
    <source>
        <dbReference type="EMBL" id="TKA66490.1"/>
    </source>
</evidence>
<keyword evidence="2" id="KW-0227">DNA damage</keyword>
<dbReference type="Proteomes" id="UP000309340">
    <property type="component" value="Unassembled WGS sequence"/>
</dbReference>
<gene>
    <name evidence="7" type="ORF">B0A55_09167</name>
</gene>
<dbReference type="OrthoDB" id="5801062at2759"/>
<dbReference type="Pfam" id="PF08573">
    <property type="entry name" value="SAE2"/>
    <property type="match status" value="1"/>
</dbReference>
<keyword evidence="8" id="KW-1185">Reference proteome</keyword>
<evidence type="ECO:0000256" key="2">
    <source>
        <dbReference type="ARBA" id="ARBA00022763"/>
    </source>
</evidence>
<feature type="compositionally biased region" description="Basic and acidic residues" evidence="5">
    <location>
        <begin position="166"/>
        <end position="191"/>
    </location>
</feature>
<evidence type="ECO:0000313" key="8">
    <source>
        <dbReference type="Proteomes" id="UP000309340"/>
    </source>
</evidence>
<evidence type="ECO:0000259" key="6">
    <source>
        <dbReference type="Pfam" id="PF08573"/>
    </source>
</evidence>
<protein>
    <recommendedName>
        <fullName evidence="6">DNA endonuclease activator Ctp1 C-terminal domain-containing protein</fullName>
    </recommendedName>
</protein>
<keyword evidence="4" id="KW-0175">Coiled coil</keyword>
<evidence type="ECO:0000256" key="5">
    <source>
        <dbReference type="SAM" id="MobiDB-lite"/>
    </source>
</evidence>
<keyword evidence="3" id="KW-0539">Nucleus</keyword>
<evidence type="ECO:0000256" key="4">
    <source>
        <dbReference type="SAM" id="Coils"/>
    </source>
</evidence>
<dbReference type="STRING" id="329884.A0A4U0WSK2"/>
<dbReference type="InterPro" id="IPR013882">
    <property type="entry name" value="Ctp1_C"/>
</dbReference>
<dbReference type="AlphaFoldDB" id="A0A4U0WSK2"/>
<feature type="coiled-coil region" evidence="4">
    <location>
        <begin position="15"/>
        <end position="75"/>
    </location>
</feature>
<feature type="compositionally biased region" description="Polar residues" evidence="5">
    <location>
        <begin position="192"/>
        <end position="205"/>
    </location>
</feature>
<comment type="subcellular location">
    <subcellularLocation>
        <location evidence="1">Nucleus</location>
    </subcellularLocation>
</comment>
<evidence type="ECO:0000256" key="1">
    <source>
        <dbReference type="ARBA" id="ARBA00004123"/>
    </source>
</evidence>
<feature type="domain" description="DNA endonuclease activator Ctp1 C-terminal" evidence="6">
    <location>
        <begin position="336"/>
        <end position="444"/>
    </location>
</feature>
<dbReference type="GO" id="GO:0005634">
    <property type="term" value="C:nucleus"/>
    <property type="evidence" value="ECO:0007669"/>
    <property type="project" value="UniProtKB-SubCell"/>
</dbReference>
<sequence>MDRILKVLGEKTVHVSQLETENASLRAEIEALRSCAVEQERTSNSIRNNTPSGEHERLATKYENLSKLHRDLKEQHNKCASLIALEHKKYLEAKTICRQWKAYHDYKTLQRQTRAQQLAEAEQPGPITPRSLPSDPPDLPDDKHARISDLDDTPKALPGARQLSNEVHKPENSRQLHHLASEHPANEERTSSKTLRVSSSQSTDAGSDPMHGLSSPTGHREPSSDNEPVVIFTRPLKRKRSASALTMPPPVRIKQEENSPERPIEIKSEDFSSPVHNLRALGPPVREEGTVIKEERVQPVSAPKPQKDEPLRLRPLSALSLEDFKVNTKSTGAEHAFSETVRGRARRCLPGCTNPSCCGGVFLKAVQMGGYHGANDTNAEVLEKHFGENWAAIIAAYPPDKREKLLLEARASAFANQYGKHRQAFARRSTPPGFWRTDMPTTQQVEEDRAEAQAMVRQKVEERYREAMRDGGRWMFRDE</sequence>
<name>A0A4U0WSK2_9PEZI</name>
<dbReference type="EMBL" id="NAJQ01000641">
    <property type="protein sequence ID" value="TKA66490.1"/>
    <property type="molecule type" value="Genomic_DNA"/>
</dbReference>
<evidence type="ECO:0000256" key="3">
    <source>
        <dbReference type="ARBA" id="ARBA00023242"/>
    </source>
</evidence>
<reference evidence="7 8" key="1">
    <citation type="submission" date="2017-03" db="EMBL/GenBank/DDBJ databases">
        <title>Genomes of endolithic fungi from Antarctica.</title>
        <authorList>
            <person name="Coleine C."/>
            <person name="Masonjones S."/>
            <person name="Stajich J.E."/>
        </authorList>
    </citation>
    <scope>NUCLEOTIDE SEQUENCE [LARGE SCALE GENOMIC DNA]</scope>
    <source>
        <strain evidence="7 8">CCFEE 5184</strain>
    </source>
</reference>
<accession>A0A4U0WSK2</accession>
<feature type="region of interest" description="Disordered" evidence="5">
    <location>
        <begin position="114"/>
        <end position="287"/>
    </location>
</feature>
<feature type="compositionally biased region" description="Basic and acidic residues" evidence="5">
    <location>
        <begin position="140"/>
        <end position="154"/>
    </location>
</feature>